<organism evidence="1 2">
    <name type="scientific">Ruminococcus callidus ATCC 27760</name>
    <dbReference type="NCBI Taxonomy" id="411473"/>
    <lineage>
        <taxon>Bacteria</taxon>
        <taxon>Bacillati</taxon>
        <taxon>Bacillota</taxon>
        <taxon>Clostridia</taxon>
        <taxon>Eubacteriales</taxon>
        <taxon>Oscillospiraceae</taxon>
        <taxon>Ruminococcus</taxon>
    </lineage>
</organism>
<dbReference type="AlphaFoldDB" id="U2KXC0"/>
<accession>U2KXC0</accession>
<reference evidence="1 2" key="1">
    <citation type="submission" date="2013-07" db="EMBL/GenBank/DDBJ databases">
        <authorList>
            <person name="Weinstock G."/>
            <person name="Sodergren E."/>
            <person name="Wylie T."/>
            <person name="Fulton L."/>
            <person name="Fulton R."/>
            <person name="Fronick C."/>
            <person name="O'Laughlin M."/>
            <person name="Godfrey J."/>
            <person name="Miner T."/>
            <person name="Herter B."/>
            <person name="Appelbaum E."/>
            <person name="Cordes M."/>
            <person name="Lek S."/>
            <person name="Wollam A."/>
            <person name="Pepin K.H."/>
            <person name="Palsikar V.B."/>
            <person name="Mitreva M."/>
            <person name="Wilson R.K."/>
        </authorList>
    </citation>
    <scope>NUCLEOTIDE SEQUENCE [LARGE SCALE GENOMIC DNA]</scope>
    <source>
        <strain evidence="1 2">ATCC 27760</strain>
    </source>
</reference>
<proteinExistence type="predicted"/>
<dbReference type="Proteomes" id="UP000016662">
    <property type="component" value="Unassembled WGS sequence"/>
</dbReference>
<name>U2KXC0_9FIRM</name>
<gene>
    <name evidence="1" type="ORF">RUMCAL_00869</name>
</gene>
<protein>
    <submittedName>
        <fullName evidence="1">Uncharacterized protein</fullName>
    </submittedName>
</protein>
<sequence>MQSAEKSDDASYHKLCSVLPLQHTFIIAVRNNDVNAQMIQFYVQRIQQIPWKTEQGPCCKKYSPVLVLWDYMWSMFLQGCLKISTHVLQNPCFVNSTAGKR</sequence>
<dbReference type="STRING" id="411473.RUMCAL_00869"/>
<comment type="caution">
    <text evidence="1">The sequence shown here is derived from an EMBL/GenBank/DDBJ whole genome shotgun (WGS) entry which is preliminary data.</text>
</comment>
<dbReference type="HOGENOM" id="CLU_2289598_0_0_9"/>
<evidence type="ECO:0000313" key="2">
    <source>
        <dbReference type="Proteomes" id="UP000016662"/>
    </source>
</evidence>
<evidence type="ECO:0000313" key="1">
    <source>
        <dbReference type="EMBL" id="ERJ96755.1"/>
    </source>
</evidence>
<dbReference type="EMBL" id="AWVF01000097">
    <property type="protein sequence ID" value="ERJ96755.1"/>
    <property type="molecule type" value="Genomic_DNA"/>
</dbReference>
<keyword evidence="2" id="KW-1185">Reference proteome</keyword>